<dbReference type="PANTHER" id="PTHR37305">
    <property type="entry name" value="INTEGRAL MEMBRANE PROTEIN-RELATED"/>
    <property type="match status" value="1"/>
</dbReference>
<gene>
    <name evidence="2" type="ORF">ACFOEO_03110</name>
</gene>
<comment type="caution">
    <text evidence="2">The sequence shown here is derived from an EMBL/GenBank/DDBJ whole genome shotgun (WGS) entry which is preliminary data.</text>
</comment>
<feature type="transmembrane region" description="Helical" evidence="1">
    <location>
        <begin position="151"/>
        <end position="172"/>
    </location>
</feature>
<organism evidence="2 3">
    <name type="scientific">Salinicoccus sesuvii</name>
    <dbReference type="NCBI Taxonomy" id="868281"/>
    <lineage>
        <taxon>Bacteria</taxon>
        <taxon>Bacillati</taxon>
        <taxon>Bacillota</taxon>
        <taxon>Bacilli</taxon>
        <taxon>Bacillales</taxon>
        <taxon>Staphylococcaceae</taxon>
        <taxon>Salinicoccus</taxon>
    </lineage>
</organism>
<name>A0ABV7N446_9STAP</name>
<sequence length="256" mass="28848">MNQVLALFFKELVESWRNFKLVAFLVVFIIIGVLSPFTALILPDILERVMKDSGIMAEIPEPTALDSYTQFFTNMNQLGLVVFIILFGNILTHEFSRNTLLNLVTKGLKRTNVIIVKSAFMVCTWTLGYVVSALVTYAYTVYYWDEAVNHLFLSFVMTWIYGVFVISLLMLASTLFASSFIAVLLSVVTVVIVMMMVGIHPDLASYLPQYLIGNNIDLLAGRIGAEDILWSSVITVILSLVLFIVALLRFKKMQMT</sequence>
<dbReference type="Proteomes" id="UP001595637">
    <property type="component" value="Unassembled WGS sequence"/>
</dbReference>
<accession>A0ABV7N446</accession>
<feature type="transmembrane region" description="Helical" evidence="1">
    <location>
        <begin position="179"/>
        <end position="199"/>
    </location>
</feature>
<feature type="transmembrane region" description="Helical" evidence="1">
    <location>
        <begin position="21"/>
        <end position="42"/>
    </location>
</feature>
<keyword evidence="1" id="KW-1133">Transmembrane helix</keyword>
<dbReference type="EMBL" id="JBHRVQ010000001">
    <property type="protein sequence ID" value="MFC3387588.1"/>
    <property type="molecule type" value="Genomic_DNA"/>
</dbReference>
<feature type="transmembrane region" description="Helical" evidence="1">
    <location>
        <begin position="75"/>
        <end position="92"/>
    </location>
</feature>
<protein>
    <submittedName>
        <fullName evidence="2">ABC transporter permease</fullName>
    </submittedName>
</protein>
<dbReference type="RefSeq" id="WP_380651711.1">
    <property type="nucleotide sequence ID" value="NZ_JBHRVQ010000001.1"/>
</dbReference>
<keyword evidence="1" id="KW-0812">Transmembrane</keyword>
<reference evidence="3" key="1">
    <citation type="journal article" date="2019" name="Int. J. Syst. Evol. Microbiol.">
        <title>The Global Catalogue of Microorganisms (GCM) 10K type strain sequencing project: providing services to taxonomists for standard genome sequencing and annotation.</title>
        <authorList>
            <consortium name="The Broad Institute Genomics Platform"/>
            <consortium name="The Broad Institute Genome Sequencing Center for Infectious Disease"/>
            <person name="Wu L."/>
            <person name="Ma J."/>
        </authorList>
    </citation>
    <scope>NUCLEOTIDE SEQUENCE [LARGE SCALE GENOMIC DNA]</scope>
    <source>
        <strain evidence="3">CCM 7756</strain>
    </source>
</reference>
<proteinExistence type="predicted"/>
<feature type="transmembrane region" description="Helical" evidence="1">
    <location>
        <begin position="113"/>
        <end position="139"/>
    </location>
</feature>
<evidence type="ECO:0000313" key="2">
    <source>
        <dbReference type="EMBL" id="MFC3387588.1"/>
    </source>
</evidence>
<keyword evidence="1" id="KW-0472">Membrane</keyword>
<evidence type="ECO:0000313" key="3">
    <source>
        <dbReference type="Proteomes" id="UP001595637"/>
    </source>
</evidence>
<feature type="transmembrane region" description="Helical" evidence="1">
    <location>
        <begin position="228"/>
        <end position="250"/>
    </location>
</feature>
<evidence type="ECO:0000256" key="1">
    <source>
        <dbReference type="SAM" id="Phobius"/>
    </source>
</evidence>
<dbReference type="PANTHER" id="PTHR37305:SF1">
    <property type="entry name" value="MEMBRANE PROTEIN"/>
    <property type="match status" value="1"/>
</dbReference>
<keyword evidence="3" id="KW-1185">Reference proteome</keyword>